<evidence type="ECO:0000313" key="3">
    <source>
        <dbReference type="EMBL" id="MFC6889829.1"/>
    </source>
</evidence>
<name>A0ABD5UK24_9EURY</name>
<proteinExistence type="predicted"/>
<keyword evidence="4" id="KW-1185">Reference proteome</keyword>
<feature type="compositionally biased region" description="Low complexity" evidence="1">
    <location>
        <begin position="1"/>
        <end position="31"/>
    </location>
</feature>
<feature type="compositionally biased region" description="Basic and acidic residues" evidence="1">
    <location>
        <begin position="118"/>
        <end position="132"/>
    </location>
</feature>
<sequence length="132" mass="14102">MSREPTAPNAADTTRDAAAPDAPDATVAADVPADRPIETLDVRDLGPPEPLRRTLELLADLPAETVLVQRNDRTPQFLFPKLADRGYVHDTAETDDAVVTAIWKDGGEDGEAGEVDEEGRSDGKGLIEGADR</sequence>
<accession>A0ABD5UK24</accession>
<feature type="region of interest" description="Disordered" evidence="1">
    <location>
        <begin position="104"/>
        <end position="132"/>
    </location>
</feature>
<dbReference type="EMBL" id="JBHSXI010000012">
    <property type="protein sequence ID" value="MFC6889829.1"/>
    <property type="molecule type" value="Genomic_DNA"/>
</dbReference>
<feature type="compositionally biased region" description="Basic and acidic residues" evidence="1">
    <location>
        <begin position="32"/>
        <end position="49"/>
    </location>
</feature>
<organism evidence="3 4">
    <name type="scientific">Halorubrum trueperi</name>
    <dbReference type="NCBI Taxonomy" id="2004704"/>
    <lineage>
        <taxon>Archaea</taxon>
        <taxon>Methanobacteriati</taxon>
        <taxon>Methanobacteriota</taxon>
        <taxon>Stenosarchaea group</taxon>
        <taxon>Halobacteria</taxon>
        <taxon>Halobacteriales</taxon>
        <taxon>Haloferacaceae</taxon>
        <taxon>Halorubrum</taxon>
    </lineage>
</organism>
<gene>
    <name evidence="3" type="ORF">ACFQEY_12485</name>
</gene>
<evidence type="ECO:0000256" key="1">
    <source>
        <dbReference type="SAM" id="MobiDB-lite"/>
    </source>
</evidence>
<dbReference type="Proteomes" id="UP001596333">
    <property type="component" value="Unassembled WGS sequence"/>
</dbReference>
<comment type="caution">
    <text evidence="3">The sequence shown here is derived from an EMBL/GenBank/DDBJ whole genome shotgun (WGS) entry which is preliminary data.</text>
</comment>
<dbReference type="Pfam" id="PF10006">
    <property type="entry name" value="DUF2249"/>
    <property type="match status" value="1"/>
</dbReference>
<dbReference type="InterPro" id="IPR036868">
    <property type="entry name" value="TusA-like_sf"/>
</dbReference>
<dbReference type="RefSeq" id="WP_379769005.1">
    <property type="nucleotide sequence ID" value="NZ_JBHSXI010000012.1"/>
</dbReference>
<reference evidence="3 4" key="1">
    <citation type="journal article" date="2019" name="Int. J. Syst. Evol. Microbiol.">
        <title>The Global Catalogue of Microorganisms (GCM) 10K type strain sequencing project: providing services to taxonomists for standard genome sequencing and annotation.</title>
        <authorList>
            <consortium name="The Broad Institute Genomics Platform"/>
            <consortium name="The Broad Institute Genome Sequencing Center for Infectious Disease"/>
            <person name="Wu L."/>
            <person name="Ma J."/>
        </authorList>
    </citation>
    <scope>NUCLEOTIDE SEQUENCE [LARGE SCALE GENOMIC DNA]</scope>
    <source>
        <strain evidence="3 4">Y73</strain>
    </source>
</reference>
<feature type="region of interest" description="Disordered" evidence="1">
    <location>
        <begin position="1"/>
        <end position="49"/>
    </location>
</feature>
<evidence type="ECO:0000313" key="4">
    <source>
        <dbReference type="Proteomes" id="UP001596333"/>
    </source>
</evidence>
<dbReference type="InterPro" id="IPR018720">
    <property type="entry name" value="DUF2249"/>
</dbReference>
<feature type="domain" description="DUF2249" evidence="2">
    <location>
        <begin position="39"/>
        <end position="99"/>
    </location>
</feature>
<evidence type="ECO:0000259" key="2">
    <source>
        <dbReference type="Pfam" id="PF10006"/>
    </source>
</evidence>
<dbReference type="AlphaFoldDB" id="A0ABD5UK24"/>
<feature type="compositionally biased region" description="Acidic residues" evidence="1">
    <location>
        <begin position="108"/>
        <end position="117"/>
    </location>
</feature>
<protein>
    <submittedName>
        <fullName evidence="3">DUF2249 domain-containing protein</fullName>
    </submittedName>
</protein>
<dbReference type="SUPFAM" id="SSF64307">
    <property type="entry name" value="SirA-like"/>
    <property type="match status" value="1"/>
</dbReference>